<proteinExistence type="inferred from homology"/>
<protein>
    <submittedName>
        <fullName evidence="5">HyaD/HybD family hydrogenase maturation endopeptidase</fullName>
    </submittedName>
</protein>
<dbReference type="Proteomes" id="UP001334732">
    <property type="component" value="Chromosome"/>
</dbReference>
<accession>A0ABZ1CMI7</accession>
<dbReference type="Gene3D" id="3.40.50.1450">
    <property type="entry name" value="HybD-like"/>
    <property type="match status" value="1"/>
</dbReference>
<dbReference type="CDD" id="cd06062">
    <property type="entry name" value="H2MP_MemB-H2up"/>
    <property type="match status" value="1"/>
</dbReference>
<dbReference type="NCBIfam" id="TIGR00072">
    <property type="entry name" value="hydrog_prot"/>
    <property type="match status" value="1"/>
</dbReference>
<evidence type="ECO:0000256" key="4">
    <source>
        <dbReference type="ARBA" id="ARBA00022801"/>
    </source>
</evidence>
<keyword evidence="6" id="KW-1185">Reference proteome</keyword>
<gene>
    <name evidence="5" type="ORF">VA613_06745</name>
</gene>
<dbReference type="SUPFAM" id="SSF53163">
    <property type="entry name" value="HybD-like"/>
    <property type="match status" value="1"/>
</dbReference>
<keyword evidence="3" id="KW-0064">Aspartyl protease</keyword>
<dbReference type="PANTHER" id="PTHR30302:SF1">
    <property type="entry name" value="HYDROGENASE 2 MATURATION PROTEASE"/>
    <property type="match status" value="1"/>
</dbReference>
<evidence type="ECO:0000256" key="3">
    <source>
        <dbReference type="ARBA" id="ARBA00022750"/>
    </source>
</evidence>
<dbReference type="PANTHER" id="PTHR30302">
    <property type="entry name" value="HYDROGENASE 1 MATURATION PROTEASE"/>
    <property type="match status" value="1"/>
</dbReference>
<dbReference type="EMBL" id="CP141769">
    <property type="protein sequence ID" value="WRS40569.1"/>
    <property type="molecule type" value="Genomic_DNA"/>
</dbReference>
<dbReference type="Pfam" id="PF01750">
    <property type="entry name" value="HycI"/>
    <property type="match status" value="1"/>
</dbReference>
<name>A0ABZ1CMI7_9PROT</name>
<dbReference type="PRINTS" id="PR00446">
    <property type="entry name" value="HYDRGNUPTAKE"/>
</dbReference>
<dbReference type="RefSeq" id="WP_324781096.1">
    <property type="nucleotide sequence ID" value="NZ_CP141769.1"/>
</dbReference>
<sequence>MKTLVLGIGNTLLTDEGVGVHVLQALEPELGHRDDVTLLDGGTLSFTLAGPIEEADALIVVDAANIKTRPGEWALLEGNDMDAFLMANRKASVHEVGLTDLRAIALLAGHWPAKRAMLAIQPAVIDWGEAPTPAVAAAIPPVCAAIVEQIRTWNHVA</sequence>
<comment type="similarity">
    <text evidence="1">Belongs to the peptidase A31 family.</text>
</comment>
<keyword evidence="2" id="KW-0645">Protease</keyword>
<reference evidence="5 6" key="1">
    <citation type="submission" date="2023-12" db="EMBL/GenBank/DDBJ databases">
        <title>Thiobacillus sedimentum sp. nov., a chemolithoautotrophic sulfur-oxidizing bacterium isolated from freshwater sediment.</title>
        <authorList>
            <person name="Luo J."/>
            <person name="Dai C."/>
        </authorList>
    </citation>
    <scope>NUCLEOTIDE SEQUENCE [LARGE SCALE GENOMIC DNA]</scope>
    <source>
        <strain evidence="5 6">SCUT-2</strain>
    </source>
</reference>
<dbReference type="InterPro" id="IPR023430">
    <property type="entry name" value="Pept_HybD-like_dom_sf"/>
</dbReference>
<organism evidence="5 6">
    <name type="scientific">Thiobacillus sedimenti</name>
    <dbReference type="NCBI Taxonomy" id="3110231"/>
    <lineage>
        <taxon>Bacteria</taxon>
        <taxon>Pseudomonadati</taxon>
        <taxon>Pseudomonadota</taxon>
        <taxon>Betaproteobacteria</taxon>
        <taxon>Nitrosomonadales</taxon>
        <taxon>Thiobacillaceae</taxon>
        <taxon>Thiobacillus</taxon>
    </lineage>
</organism>
<evidence type="ECO:0000256" key="2">
    <source>
        <dbReference type="ARBA" id="ARBA00022670"/>
    </source>
</evidence>
<evidence type="ECO:0000313" key="5">
    <source>
        <dbReference type="EMBL" id="WRS40569.1"/>
    </source>
</evidence>
<evidence type="ECO:0000256" key="1">
    <source>
        <dbReference type="ARBA" id="ARBA00006814"/>
    </source>
</evidence>
<keyword evidence="4" id="KW-0378">Hydrolase</keyword>
<evidence type="ECO:0000313" key="6">
    <source>
        <dbReference type="Proteomes" id="UP001334732"/>
    </source>
</evidence>
<dbReference type="InterPro" id="IPR000671">
    <property type="entry name" value="Peptidase_A31"/>
</dbReference>